<dbReference type="EMBL" id="BGZK01000119">
    <property type="protein sequence ID" value="GBP20494.1"/>
    <property type="molecule type" value="Genomic_DNA"/>
</dbReference>
<protein>
    <submittedName>
        <fullName evidence="2">Uncharacterized protein</fullName>
    </submittedName>
</protein>
<feature type="compositionally biased region" description="Basic residues" evidence="1">
    <location>
        <begin position="39"/>
        <end position="54"/>
    </location>
</feature>
<name>A0A4C1U361_EUMVA</name>
<evidence type="ECO:0000313" key="3">
    <source>
        <dbReference type="Proteomes" id="UP000299102"/>
    </source>
</evidence>
<evidence type="ECO:0000256" key="1">
    <source>
        <dbReference type="SAM" id="MobiDB-lite"/>
    </source>
</evidence>
<comment type="caution">
    <text evidence="2">The sequence shown here is derived from an EMBL/GenBank/DDBJ whole genome shotgun (WGS) entry which is preliminary data.</text>
</comment>
<feature type="region of interest" description="Disordered" evidence="1">
    <location>
        <begin position="32"/>
        <end position="55"/>
    </location>
</feature>
<sequence>MCVGLEDSGAATNHESLQLLLCTTTEVANGRTNGISAQTRHHSRDQSSKRKRTKPGIAMVQDKTRFTVIFKEFVINFQQTMAMYQSLFTVKQFSKITIPTSPVSLKKRSNHILRGTSLARYLVCFRLISIDPYGRPNLMVGHMPVFFGHRALSISIFIVHGGGVDGRPSRKSSLRLTTLKLRKPVLNGHLAWCFIAKSSSSRERLC</sequence>
<organism evidence="2 3">
    <name type="scientific">Eumeta variegata</name>
    <name type="common">Bagworm moth</name>
    <name type="synonym">Eumeta japonica</name>
    <dbReference type="NCBI Taxonomy" id="151549"/>
    <lineage>
        <taxon>Eukaryota</taxon>
        <taxon>Metazoa</taxon>
        <taxon>Ecdysozoa</taxon>
        <taxon>Arthropoda</taxon>
        <taxon>Hexapoda</taxon>
        <taxon>Insecta</taxon>
        <taxon>Pterygota</taxon>
        <taxon>Neoptera</taxon>
        <taxon>Endopterygota</taxon>
        <taxon>Lepidoptera</taxon>
        <taxon>Glossata</taxon>
        <taxon>Ditrysia</taxon>
        <taxon>Tineoidea</taxon>
        <taxon>Psychidae</taxon>
        <taxon>Oiketicinae</taxon>
        <taxon>Eumeta</taxon>
    </lineage>
</organism>
<keyword evidence="3" id="KW-1185">Reference proteome</keyword>
<accession>A0A4C1U361</accession>
<dbReference type="AlphaFoldDB" id="A0A4C1U361"/>
<evidence type="ECO:0000313" key="2">
    <source>
        <dbReference type="EMBL" id="GBP20494.1"/>
    </source>
</evidence>
<proteinExistence type="predicted"/>
<dbReference type="Proteomes" id="UP000299102">
    <property type="component" value="Unassembled WGS sequence"/>
</dbReference>
<gene>
    <name evidence="2" type="ORF">EVAR_78871_1</name>
</gene>
<reference evidence="2 3" key="1">
    <citation type="journal article" date="2019" name="Commun. Biol.">
        <title>The bagworm genome reveals a unique fibroin gene that provides high tensile strength.</title>
        <authorList>
            <person name="Kono N."/>
            <person name="Nakamura H."/>
            <person name="Ohtoshi R."/>
            <person name="Tomita M."/>
            <person name="Numata K."/>
            <person name="Arakawa K."/>
        </authorList>
    </citation>
    <scope>NUCLEOTIDE SEQUENCE [LARGE SCALE GENOMIC DNA]</scope>
</reference>